<comment type="similarity">
    <text evidence="1">Belongs to the metallo-dependent hydrolases superfamily. TatD-type hydrolase family.</text>
</comment>
<dbReference type="Proteomes" id="UP000887565">
    <property type="component" value="Unplaced"/>
</dbReference>
<name>A0A915KAQ6_ROMCU</name>
<dbReference type="Pfam" id="PF01026">
    <property type="entry name" value="TatD_DNase"/>
    <property type="match status" value="1"/>
</dbReference>
<proteinExistence type="inferred from homology"/>
<keyword evidence="5" id="KW-1185">Reference proteome</keyword>
<dbReference type="InterPro" id="IPR001130">
    <property type="entry name" value="TatD-like"/>
</dbReference>
<dbReference type="AlphaFoldDB" id="A0A915KAQ6"/>
<evidence type="ECO:0000256" key="2">
    <source>
        <dbReference type="ARBA" id="ARBA00022723"/>
    </source>
</evidence>
<organism evidence="5 6">
    <name type="scientific">Romanomermis culicivorax</name>
    <name type="common">Nematode worm</name>
    <dbReference type="NCBI Taxonomy" id="13658"/>
    <lineage>
        <taxon>Eukaryota</taxon>
        <taxon>Metazoa</taxon>
        <taxon>Ecdysozoa</taxon>
        <taxon>Nematoda</taxon>
        <taxon>Enoplea</taxon>
        <taxon>Dorylaimia</taxon>
        <taxon>Mermithida</taxon>
        <taxon>Mermithoidea</taxon>
        <taxon>Mermithidae</taxon>
        <taxon>Romanomermis</taxon>
    </lineage>
</organism>
<evidence type="ECO:0000256" key="1">
    <source>
        <dbReference type="ARBA" id="ARBA00009275"/>
    </source>
</evidence>
<keyword evidence="2" id="KW-0479">Metal-binding</keyword>
<dbReference type="PANTHER" id="PTHR46317:SF1">
    <property type="entry name" value="HYDROLASE, TATD FAMILY"/>
    <property type="match status" value="1"/>
</dbReference>
<evidence type="ECO:0000313" key="5">
    <source>
        <dbReference type="Proteomes" id="UP000887565"/>
    </source>
</evidence>
<dbReference type="OMA" id="KTTENAM"/>
<dbReference type="Gene3D" id="3.20.20.140">
    <property type="entry name" value="Metal-dependent hydrolases"/>
    <property type="match status" value="1"/>
</dbReference>
<keyword evidence="3" id="KW-0378">Hydrolase</keyword>
<comment type="function">
    <text evidence="4">Exhibits 3'-exonuclease activities and apurinic/apyrimidinic (AP) endonuclease (in vitro). Show preferential AP endonuclease activity on double-stranded DNA substrates and 3'- exonuclease activity on single-stranded DNA.</text>
</comment>
<dbReference type="GO" id="GO:0046872">
    <property type="term" value="F:metal ion binding"/>
    <property type="evidence" value="ECO:0007669"/>
    <property type="project" value="UniProtKB-KW"/>
</dbReference>
<evidence type="ECO:0000256" key="4">
    <source>
        <dbReference type="ARBA" id="ARBA00093287"/>
    </source>
</evidence>
<sequence length="162" mass="18290">MNIKFPYAPIFEVGLDFTPHYIKSEDDKVIQRQVFKYQIDLAKEFDLPLYGARNVLLHAFSGNYKSALPAIKAGYYFSVPPCSINSDQKKSLFAQIPLDQLLLETDSPVLGPIKGERNEPANIIHGAKFVAELKNIELGIVVQKTTENAMKLFPKLQKFMLS</sequence>
<evidence type="ECO:0000256" key="3">
    <source>
        <dbReference type="ARBA" id="ARBA00022801"/>
    </source>
</evidence>
<dbReference type="InterPro" id="IPR032466">
    <property type="entry name" value="Metal_Hydrolase"/>
</dbReference>
<dbReference type="SUPFAM" id="SSF51556">
    <property type="entry name" value="Metallo-dependent hydrolases"/>
    <property type="match status" value="1"/>
</dbReference>
<dbReference type="GO" id="GO:0016788">
    <property type="term" value="F:hydrolase activity, acting on ester bonds"/>
    <property type="evidence" value="ECO:0007669"/>
    <property type="project" value="InterPro"/>
</dbReference>
<evidence type="ECO:0000313" key="6">
    <source>
        <dbReference type="WBParaSite" id="nRc.2.0.1.t35787-RA"/>
    </source>
</evidence>
<protein>
    <submittedName>
        <fullName evidence="6">Uncharacterized protein</fullName>
    </submittedName>
</protein>
<dbReference type="WBParaSite" id="nRc.2.0.1.t35787-RA">
    <property type="protein sequence ID" value="nRc.2.0.1.t35787-RA"/>
    <property type="gene ID" value="nRc.2.0.1.g35787"/>
</dbReference>
<accession>A0A915KAQ6</accession>
<reference evidence="6" key="1">
    <citation type="submission" date="2022-11" db="UniProtKB">
        <authorList>
            <consortium name="WormBaseParasite"/>
        </authorList>
    </citation>
    <scope>IDENTIFICATION</scope>
</reference>
<dbReference type="PANTHER" id="PTHR46317">
    <property type="entry name" value="HYDROLASE OF PHP SUPERFAMILY-RELATED PROTEIN"/>
    <property type="match status" value="1"/>
</dbReference>